<feature type="domain" description="NOMO second beta-sandwich" evidence="2">
    <location>
        <begin position="172"/>
        <end position="236"/>
    </location>
</feature>
<dbReference type="SUPFAM" id="SSF49478">
    <property type="entry name" value="Cna protein B-type domain"/>
    <property type="match status" value="1"/>
</dbReference>
<reference evidence="3 4" key="1">
    <citation type="journal article" date="2022" name="Nat. Genet.">
        <title>Improved pea reference genome and pan-genome highlight genomic features and evolutionary characteristics.</title>
        <authorList>
            <person name="Yang T."/>
            <person name="Liu R."/>
            <person name="Luo Y."/>
            <person name="Hu S."/>
            <person name="Wang D."/>
            <person name="Wang C."/>
            <person name="Pandey M.K."/>
            <person name="Ge S."/>
            <person name="Xu Q."/>
            <person name="Li N."/>
            <person name="Li G."/>
            <person name="Huang Y."/>
            <person name="Saxena R.K."/>
            <person name="Ji Y."/>
            <person name="Li M."/>
            <person name="Yan X."/>
            <person name="He Y."/>
            <person name="Liu Y."/>
            <person name="Wang X."/>
            <person name="Xiang C."/>
            <person name="Varshney R.K."/>
            <person name="Ding H."/>
            <person name="Gao S."/>
            <person name="Zong X."/>
        </authorList>
    </citation>
    <scope>NUCLEOTIDE SEQUENCE [LARGE SCALE GENOMIC DNA]</scope>
    <source>
        <strain evidence="3 4">cv. Zhongwan 6</strain>
    </source>
</reference>
<dbReference type="GO" id="GO:0005789">
    <property type="term" value="C:endoplasmic reticulum membrane"/>
    <property type="evidence" value="ECO:0007669"/>
    <property type="project" value="TreeGrafter"/>
</dbReference>
<dbReference type="Pfam" id="PF22904">
    <property type="entry name" value="NOMO1-like_2nd"/>
    <property type="match status" value="2"/>
</dbReference>
<dbReference type="InterPro" id="IPR013783">
    <property type="entry name" value="Ig-like_fold"/>
</dbReference>
<evidence type="ECO:0000313" key="3">
    <source>
        <dbReference type="EMBL" id="KAI5442508.1"/>
    </source>
</evidence>
<dbReference type="AlphaFoldDB" id="A0A9D5BF56"/>
<feature type="domain" description="NOMO second beta-sandwich" evidence="2">
    <location>
        <begin position="20"/>
        <end position="111"/>
    </location>
</feature>
<gene>
    <name evidence="3" type="ORF">KIW84_011529</name>
</gene>
<dbReference type="SUPFAM" id="SSF49464">
    <property type="entry name" value="Carboxypeptidase regulatory domain-like"/>
    <property type="match status" value="1"/>
</dbReference>
<organism evidence="3 4">
    <name type="scientific">Pisum sativum</name>
    <name type="common">Garden pea</name>
    <name type="synonym">Lathyrus oleraceus</name>
    <dbReference type="NCBI Taxonomy" id="3888"/>
    <lineage>
        <taxon>Eukaryota</taxon>
        <taxon>Viridiplantae</taxon>
        <taxon>Streptophyta</taxon>
        <taxon>Embryophyta</taxon>
        <taxon>Tracheophyta</taxon>
        <taxon>Spermatophyta</taxon>
        <taxon>Magnoliopsida</taxon>
        <taxon>eudicotyledons</taxon>
        <taxon>Gunneridae</taxon>
        <taxon>Pentapetalae</taxon>
        <taxon>rosids</taxon>
        <taxon>fabids</taxon>
        <taxon>Fabales</taxon>
        <taxon>Fabaceae</taxon>
        <taxon>Papilionoideae</taxon>
        <taxon>50 kb inversion clade</taxon>
        <taxon>NPAAA clade</taxon>
        <taxon>Hologalegina</taxon>
        <taxon>IRL clade</taxon>
        <taxon>Fabeae</taxon>
        <taxon>Lathyrus</taxon>
    </lineage>
</organism>
<name>A0A9D5BF56_PEA</name>
<sequence length="281" mass="30416">MDEDIWFCTTYHGRTGKEEYRGFSISGRVVGAAGGESCSVKNGGPSNVEVELLSPSGDLVSSVLTSSSGSYLFTNVIPGKYELQASNPDIKVEVKGSTQVELGFGNGVIDDISFVPGYSISGYVVSQGNLILGVHIFLYSKDVSEIKCLQGSAHGPRQEAALCHVFPTTRVNGFSVGGRVVVGNDMGVEGVMVIVDGHERSITNNQGYYKLDQVTSTHYTIKVRKEHYKFKKLEKYMVLPNMASIEDIVVVSYDIYGLVRMVSSSQKAKVALTHGPDNVKP</sequence>
<dbReference type="InterPro" id="IPR008969">
    <property type="entry name" value="CarboxyPept-like_regulatory"/>
</dbReference>
<dbReference type="Gramene" id="Psat01G0152900-T1">
    <property type="protein sequence ID" value="KAI5442508.1"/>
    <property type="gene ID" value="KIW84_011529"/>
</dbReference>
<dbReference type="InterPro" id="IPR055074">
    <property type="entry name" value="NOMO1-3_2nd"/>
</dbReference>
<keyword evidence="1" id="KW-0732">Signal</keyword>
<dbReference type="Proteomes" id="UP001058974">
    <property type="component" value="Chromosome 1"/>
</dbReference>
<dbReference type="Gene3D" id="2.60.40.10">
    <property type="entry name" value="Immunoglobulins"/>
    <property type="match status" value="1"/>
</dbReference>
<protein>
    <recommendedName>
        <fullName evidence="2">NOMO second beta-sandwich domain-containing protein</fullName>
    </recommendedName>
</protein>
<dbReference type="GO" id="GO:0005576">
    <property type="term" value="C:extracellular region"/>
    <property type="evidence" value="ECO:0007669"/>
    <property type="project" value="UniProtKB-SubCell"/>
</dbReference>
<dbReference type="Gene3D" id="2.60.40.1120">
    <property type="entry name" value="Carboxypeptidase-like, regulatory domain"/>
    <property type="match status" value="1"/>
</dbReference>
<keyword evidence="4" id="KW-1185">Reference proteome</keyword>
<comment type="caution">
    <text evidence="3">The sequence shown here is derived from an EMBL/GenBank/DDBJ whole genome shotgun (WGS) entry which is preliminary data.</text>
</comment>
<evidence type="ECO:0000313" key="4">
    <source>
        <dbReference type="Proteomes" id="UP001058974"/>
    </source>
</evidence>
<dbReference type="FunFam" id="2.60.40.10:FF:001746">
    <property type="entry name" value="Carbohydrate-binding-like fold"/>
    <property type="match status" value="1"/>
</dbReference>
<dbReference type="InterPro" id="IPR051417">
    <property type="entry name" value="SDr/BOS_complex"/>
</dbReference>
<accession>A0A9D5BF56</accession>
<dbReference type="PANTHER" id="PTHR23303:SF14">
    <property type="entry name" value="BOS COMPLEX SUBUNIT NOMO1-RELATED"/>
    <property type="match status" value="1"/>
</dbReference>
<evidence type="ECO:0000259" key="2">
    <source>
        <dbReference type="Pfam" id="PF22904"/>
    </source>
</evidence>
<dbReference type="EMBL" id="JAMSHJ010000001">
    <property type="protein sequence ID" value="KAI5442508.1"/>
    <property type="molecule type" value="Genomic_DNA"/>
</dbReference>
<proteinExistence type="predicted"/>
<evidence type="ECO:0000256" key="1">
    <source>
        <dbReference type="ARBA" id="ARBA00022729"/>
    </source>
</evidence>
<dbReference type="PANTHER" id="PTHR23303">
    <property type="entry name" value="CARBOXYPEPTIDASE REGULATORY REGION-CONTAINING"/>
    <property type="match status" value="1"/>
</dbReference>